<dbReference type="PROSITE" id="PS00237">
    <property type="entry name" value="G_PROTEIN_RECEP_F1_1"/>
    <property type="match status" value="1"/>
</dbReference>
<dbReference type="SMART" id="SM01381">
    <property type="entry name" value="7TM_GPCR_Srsx"/>
    <property type="match status" value="1"/>
</dbReference>
<dbReference type="PRINTS" id="PR00237">
    <property type="entry name" value="GPCRRHODOPSN"/>
</dbReference>
<evidence type="ECO:0000256" key="2">
    <source>
        <dbReference type="ARBA" id="ARBA00022475"/>
    </source>
</evidence>
<dbReference type="PROSITE" id="PS50262">
    <property type="entry name" value="G_PROTEIN_RECEP_F1_2"/>
    <property type="match status" value="1"/>
</dbReference>
<feature type="domain" description="G-protein coupled receptors family 1 profile" evidence="14">
    <location>
        <begin position="41"/>
        <end position="290"/>
    </location>
</feature>
<feature type="domain" description="Ig-like" evidence="15">
    <location>
        <begin position="374"/>
        <end position="468"/>
    </location>
</feature>
<evidence type="ECO:0000256" key="13">
    <source>
        <dbReference type="SAM" id="Phobius"/>
    </source>
</evidence>
<keyword evidence="5" id="KW-0552">Olfaction</keyword>
<dbReference type="GO" id="GO:0004930">
    <property type="term" value="F:G protein-coupled receptor activity"/>
    <property type="evidence" value="ECO:0007669"/>
    <property type="project" value="UniProtKB-KW"/>
</dbReference>
<feature type="transmembrane region" description="Helical" evidence="13">
    <location>
        <begin position="197"/>
        <end position="222"/>
    </location>
</feature>
<name>A0A6P8PGZ1_GEOSA</name>
<evidence type="ECO:0000256" key="7">
    <source>
        <dbReference type="ARBA" id="ARBA00023040"/>
    </source>
</evidence>
<dbReference type="SMART" id="SM00406">
    <property type="entry name" value="IGv"/>
    <property type="match status" value="1"/>
</dbReference>
<dbReference type="SUPFAM" id="SSF81321">
    <property type="entry name" value="Family A G protein-coupled receptor-like"/>
    <property type="match status" value="1"/>
</dbReference>
<dbReference type="KEGG" id="gsh:117350404"/>
<evidence type="ECO:0000256" key="12">
    <source>
        <dbReference type="RuleBase" id="RU000688"/>
    </source>
</evidence>
<feature type="transmembrane region" description="Helical" evidence="13">
    <location>
        <begin position="359"/>
        <end position="377"/>
    </location>
</feature>
<dbReference type="PRINTS" id="PR00245">
    <property type="entry name" value="OLFACTORYR"/>
</dbReference>
<dbReference type="Gene3D" id="1.20.1070.10">
    <property type="entry name" value="Rhodopsin 7-helix transmembrane proteins"/>
    <property type="match status" value="1"/>
</dbReference>
<evidence type="ECO:0000313" key="17">
    <source>
        <dbReference type="RefSeq" id="XP_033780575.1"/>
    </source>
</evidence>
<dbReference type="FunCoup" id="A0A6P8PGZ1">
    <property type="interactions" value="262"/>
</dbReference>
<comment type="similarity">
    <text evidence="12">Belongs to the G-protein coupled receptor 1 family.</text>
</comment>
<evidence type="ECO:0000256" key="10">
    <source>
        <dbReference type="ARBA" id="ARBA00023180"/>
    </source>
</evidence>
<dbReference type="InterPro" id="IPR000725">
    <property type="entry name" value="Olfact_rcpt"/>
</dbReference>
<dbReference type="PANTHER" id="PTHR26454">
    <property type="entry name" value="OLFACTORY RECEPTOR"/>
    <property type="match status" value="1"/>
</dbReference>
<dbReference type="AlphaFoldDB" id="A0A6P8PGZ1"/>
<keyword evidence="3" id="KW-0716">Sensory transduction</keyword>
<dbReference type="SUPFAM" id="SSF48726">
    <property type="entry name" value="Immunoglobulin"/>
    <property type="match status" value="1"/>
</dbReference>
<reference evidence="17" key="1">
    <citation type="submission" date="2025-08" db="UniProtKB">
        <authorList>
            <consortium name="RefSeq"/>
        </authorList>
    </citation>
    <scope>IDENTIFICATION</scope>
</reference>
<dbReference type="Proteomes" id="UP000515159">
    <property type="component" value="Chromosome 16"/>
</dbReference>
<dbReference type="InterPro" id="IPR017452">
    <property type="entry name" value="GPCR_Rhodpsn_7TM"/>
</dbReference>
<proteinExistence type="inferred from homology"/>
<keyword evidence="2" id="KW-1003">Cell membrane</keyword>
<evidence type="ECO:0000256" key="11">
    <source>
        <dbReference type="ARBA" id="ARBA00023224"/>
    </source>
</evidence>
<dbReference type="CDD" id="cd15912">
    <property type="entry name" value="7tmA_OR6C-like"/>
    <property type="match status" value="1"/>
</dbReference>
<organism evidence="16 17">
    <name type="scientific">Geotrypetes seraphini</name>
    <name type="common">Gaboon caecilian</name>
    <name type="synonym">Caecilia seraphini</name>
    <dbReference type="NCBI Taxonomy" id="260995"/>
    <lineage>
        <taxon>Eukaryota</taxon>
        <taxon>Metazoa</taxon>
        <taxon>Chordata</taxon>
        <taxon>Craniata</taxon>
        <taxon>Vertebrata</taxon>
        <taxon>Euteleostomi</taxon>
        <taxon>Amphibia</taxon>
        <taxon>Gymnophiona</taxon>
        <taxon>Geotrypetes</taxon>
    </lineage>
</organism>
<keyword evidence="10" id="KW-0325">Glycoprotein</keyword>
<keyword evidence="8 13" id="KW-0472">Membrane</keyword>
<dbReference type="GeneID" id="117350404"/>
<evidence type="ECO:0000256" key="8">
    <source>
        <dbReference type="ARBA" id="ARBA00023136"/>
    </source>
</evidence>
<evidence type="ECO:0000256" key="1">
    <source>
        <dbReference type="ARBA" id="ARBA00004651"/>
    </source>
</evidence>
<keyword evidence="11 12" id="KW-0807">Transducer</keyword>
<feature type="transmembrane region" description="Helical" evidence="13">
    <location>
        <begin position="273"/>
        <end position="292"/>
    </location>
</feature>
<comment type="subcellular location">
    <subcellularLocation>
        <location evidence="1">Cell membrane</location>
        <topology evidence="1">Multi-pass membrane protein</topology>
    </subcellularLocation>
</comment>
<dbReference type="GO" id="GO:0005886">
    <property type="term" value="C:plasma membrane"/>
    <property type="evidence" value="ECO:0007669"/>
    <property type="project" value="UniProtKB-SubCell"/>
</dbReference>
<dbReference type="PANTHER" id="PTHR26454:SF18">
    <property type="entry name" value="OLFACTORY RECEPTOR 6C76"/>
    <property type="match status" value="1"/>
</dbReference>
<dbReference type="InParanoid" id="A0A6P8PGZ1"/>
<keyword evidence="6 13" id="KW-1133">Transmembrane helix</keyword>
<keyword evidence="4 12" id="KW-0812">Transmembrane</keyword>
<feature type="transmembrane region" description="Helical" evidence="13">
    <location>
        <begin position="140"/>
        <end position="161"/>
    </location>
</feature>
<dbReference type="InterPro" id="IPR007110">
    <property type="entry name" value="Ig-like_dom"/>
</dbReference>
<dbReference type="InterPro" id="IPR036179">
    <property type="entry name" value="Ig-like_dom_sf"/>
</dbReference>
<keyword evidence="7 12" id="KW-0297">G-protein coupled receptor</keyword>
<dbReference type="FunFam" id="1.20.1070.10:FF:000010">
    <property type="entry name" value="Olfactory receptor"/>
    <property type="match status" value="1"/>
</dbReference>
<keyword evidence="16" id="KW-1185">Reference proteome</keyword>
<dbReference type="Pfam" id="PF07686">
    <property type="entry name" value="V-set"/>
    <property type="match status" value="1"/>
</dbReference>
<feature type="transmembrane region" description="Helical" evidence="13">
    <location>
        <begin position="60"/>
        <end position="83"/>
    </location>
</feature>
<dbReference type="Gene3D" id="2.60.40.10">
    <property type="entry name" value="Immunoglobulins"/>
    <property type="match status" value="1"/>
</dbReference>
<dbReference type="Pfam" id="PF13853">
    <property type="entry name" value="7tm_4"/>
    <property type="match status" value="1"/>
</dbReference>
<evidence type="ECO:0000259" key="15">
    <source>
        <dbReference type="PROSITE" id="PS50835"/>
    </source>
</evidence>
<dbReference type="GO" id="GO:0004984">
    <property type="term" value="F:olfactory receptor activity"/>
    <property type="evidence" value="ECO:0007669"/>
    <property type="project" value="InterPro"/>
</dbReference>
<dbReference type="RefSeq" id="XP_033780575.1">
    <property type="nucleotide sequence ID" value="XM_033924684.1"/>
</dbReference>
<evidence type="ECO:0000256" key="5">
    <source>
        <dbReference type="ARBA" id="ARBA00022725"/>
    </source>
</evidence>
<evidence type="ECO:0000313" key="16">
    <source>
        <dbReference type="Proteomes" id="UP000515159"/>
    </source>
</evidence>
<dbReference type="InterPro" id="IPR047132">
    <property type="entry name" value="Olfact_rcpt_6C-like"/>
</dbReference>
<keyword evidence="9 12" id="KW-0675">Receptor</keyword>
<evidence type="ECO:0000259" key="14">
    <source>
        <dbReference type="PROSITE" id="PS50262"/>
    </source>
</evidence>
<accession>A0A6P8PGZ1</accession>
<gene>
    <name evidence="17" type="primary">LOC117350404</name>
</gene>
<feature type="transmembrane region" description="Helical" evidence="13">
    <location>
        <begin position="25"/>
        <end position="48"/>
    </location>
</feature>
<evidence type="ECO:0000256" key="6">
    <source>
        <dbReference type="ARBA" id="ARBA00022989"/>
    </source>
</evidence>
<evidence type="ECO:0000256" key="4">
    <source>
        <dbReference type="ARBA" id="ARBA00022692"/>
    </source>
</evidence>
<dbReference type="OrthoDB" id="9902777at2759"/>
<feature type="transmembrane region" description="Helical" evidence="13">
    <location>
        <begin position="242"/>
        <end position="261"/>
    </location>
</feature>
<evidence type="ECO:0000256" key="9">
    <source>
        <dbReference type="ARBA" id="ARBA00023170"/>
    </source>
</evidence>
<evidence type="ECO:0000256" key="3">
    <source>
        <dbReference type="ARBA" id="ARBA00022606"/>
    </source>
</evidence>
<feature type="transmembrane region" description="Helical" evidence="13">
    <location>
        <begin position="103"/>
        <end position="120"/>
    </location>
</feature>
<dbReference type="PROSITE" id="PS50835">
    <property type="entry name" value="IG_LIKE"/>
    <property type="match status" value="1"/>
</dbReference>
<dbReference type="InterPro" id="IPR000276">
    <property type="entry name" value="GPCR_Rhodpsn"/>
</dbReference>
<dbReference type="InterPro" id="IPR013783">
    <property type="entry name" value="Ig-like_fold"/>
</dbReference>
<sequence length="468" mass="53030">MKVKNETFVTEFILEGFPGSPQMQISLFVLLFMTYLVTLMGNILIIVLICMDYRLHTPMYFFLVNLSFLETFCISVIVPKLLITFVSEKKLISYSACFAQSYFYFYLSTTDFLLLSVMSIDRFVAICHPMHYSTIMSNRLCVQLVIGCWMSSFFFLLLPTVMMCQLPFCGPNLIKHFFCDSSAMITLVCADTRLIKLIALIISTIVLIGPLVITIVSYIYIISTILNMSSTEGRHKAFSTCASHLSMVTIIFGSAIFIEVRPMSKDSQDMDKMVVVVSSVLAPLLNPFIYTLRNKKVKEVLRDALRSSFTKINHSHYLLHGMQINQCLENYVMSALNVFPVERSGNTKHEGFDLINMTFLTYICILSHLLCVMAQILQQKSNEIAKPGTSLVLECGVSGYNINDHHMHWTRQLPGKGLVWIAAFRTGHTTYINSDFQGRVTPSTRGSTALLQIDRLTATDTAMYYCAR</sequence>
<protein>
    <submittedName>
        <fullName evidence="17">Olfactory receptor 6M1-like</fullName>
    </submittedName>
</protein>
<dbReference type="InterPro" id="IPR013106">
    <property type="entry name" value="Ig_V-set"/>
</dbReference>